<evidence type="ECO:0000313" key="2">
    <source>
        <dbReference type="Proteomes" id="UP000024635"/>
    </source>
</evidence>
<accession>A0A016VC41</accession>
<keyword evidence="2" id="KW-1185">Reference proteome</keyword>
<comment type="caution">
    <text evidence="1">The sequence shown here is derived from an EMBL/GenBank/DDBJ whole genome shotgun (WGS) entry which is preliminary data.</text>
</comment>
<protein>
    <submittedName>
        <fullName evidence="1">Uncharacterized protein</fullName>
    </submittedName>
</protein>
<dbReference type="Proteomes" id="UP000024635">
    <property type="component" value="Unassembled WGS sequence"/>
</dbReference>
<organism evidence="1 2">
    <name type="scientific">Ancylostoma ceylanicum</name>
    <dbReference type="NCBI Taxonomy" id="53326"/>
    <lineage>
        <taxon>Eukaryota</taxon>
        <taxon>Metazoa</taxon>
        <taxon>Ecdysozoa</taxon>
        <taxon>Nematoda</taxon>
        <taxon>Chromadorea</taxon>
        <taxon>Rhabditida</taxon>
        <taxon>Rhabditina</taxon>
        <taxon>Rhabditomorpha</taxon>
        <taxon>Strongyloidea</taxon>
        <taxon>Ancylostomatidae</taxon>
        <taxon>Ancylostomatinae</taxon>
        <taxon>Ancylostoma</taxon>
    </lineage>
</organism>
<evidence type="ECO:0000313" key="1">
    <source>
        <dbReference type="EMBL" id="EYC24567.1"/>
    </source>
</evidence>
<gene>
    <name evidence="1" type="primary">Acey_s0013.g1973</name>
    <name evidence="1" type="ORF">Y032_0013g1973</name>
</gene>
<name>A0A016VC41_9BILA</name>
<dbReference type="EMBL" id="JARK01001349">
    <property type="protein sequence ID" value="EYC24567.1"/>
    <property type="molecule type" value="Genomic_DNA"/>
</dbReference>
<sequence>MLAGIARNGGLVLGGGCSSVVVQCGHVTLVNLFLKEFLALLRRQGTERGVYGLTQRSWPYQGSLQRNPNIFLSLLQGFFFSETSLWLQRRSFCSPRWFAAADREEEQ</sequence>
<proteinExistence type="predicted"/>
<reference evidence="2" key="1">
    <citation type="journal article" date="2015" name="Nat. Genet.">
        <title>The genome and transcriptome of the zoonotic hookworm Ancylostoma ceylanicum identify infection-specific gene families.</title>
        <authorList>
            <person name="Schwarz E.M."/>
            <person name="Hu Y."/>
            <person name="Antoshechkin I."/>
            <person name="Miller M.M."/>
            <person name="Sternberg P.W."/>
            <person name="Aroian R.V."/>
        </authorList>
    </citation>
    <scope>NUCLEOTIDE SEQUENCE</scope>
    <source>
        <strain evidence="2">HY135</strain>
    </source>
</reference>
<dbReference type="AlphaFoldDB" id="A0A016VC41"/>